<organism evidence="2">
    <name type="scientific">uncultured Solirubrobacteraceae bacterium</name>
    <dbReference type="NCBI Taxonomy" id="1162706"/>
    <lineage>
        <taxon>Bacteria</taxon>
        <taxon>Bacillati</taxon>
        <taxon>Actinomycetota</taxon>
        <taxon>Thermoleophilia</taxon>
        <taxon>Solirubrobacterales</taxon>
        <taxon>Solirubrobacteraceae</taxon>
        <taxon>environmental samples</taxon>
    </lineage>
</organism>
<feature type="region of interest" description="Disordered" evidence="1">
    <location>
        <begin position="1"/>
        <end position="23"/>
    </location>
</feature>
<sequence length="148" mass="16404">GHAAPPRLRQPPRHRPAGVEGVLRQARFRVRSEVHRRRLRVHGRRGGRVLRDAARPDALRGLRGQARRRRPRDDPGAHLPLGRGPGGRRLLRRRGPRGRRVAREGADGHGLHVRPLVRRPRRPPLGGHVDGPEGRGAGPGRDGRPAGL</sequence>
<name>A0A6J4TL71_9ACTN</name>
<accession>A0A6J4TL71</accession>
<gene>
    <name evidence="2" type="ORF">AVDCRST_MAG85-3266</name>
</gene>
<dbReference type="AlphaFoldDB" id="A0A6J4TL71"/>
<evidence type="ECO:0000313" key="2">
    <source>
        <dbReference type="EMBL" id="CAA9526305.1"/>
    </source>
</evidence>
<feature type="compositionally biased region" description="Basic residues" evidence="1">
    <location>
        <begin position="39"/>
        <end position="48"/>
    </location>
</feature>
<feature type="non-terminal residue" evidence="2">
    <location>
        <position position="148"/>
    </location>
</feature>
<protein>
    <submittedName>
        <fullName evidence="2">Glyoxalase family protein</fullName>
    </submittedName>
</protein>
<reference evidence="2" key="1">
    <citation type="submission" date="2020-02" db="EMBL/GenBank/DDBJ databases">
        <authorList>
            <person name="Meier V. D."/>
        </authorList>
    </citation>
    <scope>NUCLEOTIDE SEQUENCE</scope>
    <source>
        <strain evidence="2">AVDCRST_MAG85</strain>
    </source>
</reference>
<proteinExistence type="predicted"/>
<feature type="region of interest" description="Disordered" evidence="1">
    <location>
        <begin position="39"/>
        <end position="148"/>
    </location>
</feature>
<evidence type="ECO:0000256" key="1">
    <source>
        <dbReference type="SAM" id="MobiDB-lite"/>
    </source>
</evidence>
<dbReference type="EMBL" id="CADCVT010000359">
    <property type="protein sequence ID" value="CAA9526305.1"/>
    <property type="molecule type" value="Genomic_DNA"/>
</dbReference>
<feature type="compositionally biased region" description="Basic and acidic residues" evidence="1">
    <location>
        <begin position="49"/>
        <end position="60"/>
    </location>
</feature>
<feature type="compositionally biased region" description="Basic residues" evidence="1">
    <location>
        <begin position="111"/>
        <end position="122"/>
    </location>
</feature>
<feature type="non-terminal residue" evidence="2">
    <location>
        <position position="1"/>
    </location>
</feature>
<feature type="compositionally biased region" description="Basic residues" evidence="1">
    <location>
        <begin position="89"/>
        <end position="100"/>
    </location>
</feature>
<feature type="compositionally biased region" description="Basic and acidic residues" evidence="1">
    <location>
        <begin position="101"/>
        <end position="110"/>
    </location>
</feature>